<reference evidence="2" key="1">
    <citation type="submission" date="2018-02" db="EMBL/GenBank/DDBJ databases">
        <authorList>
            <person name="Hausmann B."/>
        </authorList>
    </citation>
    <scope>NUCLEOTIDE SEQUENCE [LARGE SCALE GENOMIC DNA]</scope>
    <source>
        <strain evidence="2">Peat soil MAG SbF1</strain>
    </source>
</reference>
<sequence length="83" mass="9757">MEQVQNFHGRAYDWTPKLDVREVLKASENRGYLLRTRIRAAVELLDQLYQYGQAGENRINELGEPQYQEEELTALDECIIDKN</sequence>
<protein>
    <submittedName>
        <fullName evidence="1">Uncharacterized protein</fullName>
    </submittedName>
</protein>
<proteinExistence type="predicted"/>
<accession>A0A2U3KG64</accession>
<evidence type="ECO:0000313" key="2">
    <source>
        <dbReference type="Proteomes" id="UP000238916"/>
    </source>
</evidence>
<name>A0A2U3KG64_9FIRM</name>
<dbReference type="EMBL" id="OMOF01000105">
    <property type="protein sequence ID" value="SPF38633.1"/>
    <property type="molecule type" value="Genomic_DNA"/>
</dbReference>
<gene>
    <name evidence="1" type="ORF">SBF1_1930009</name>
</gene>
<dbReference type="AlphaFoldDB" id="A0A2U3KG64"/>
<evidence type="ECO:0000313" key="1">
    <source>
        <dbReference type="EMBL" id="SPF38633.1"/>
    </source>
</evidence>
<dbReference type="OrthoDB" id="9772976at2"/>
<organism evidence="1 2">
    <name type="scientific">Candidatus Desulfosporosinus infrequens</name>
    <dbReference type="NCBI Taxonomy" id="2043169"/>
    <lineage>
        <taxon>Bacteria</taxon>
        <taxon>Bacillati</taxon>
        <taxon>Bacillota</taxon>
        <taxon>Clostridia</taxon>
        <taxon>Eubacteriales</taxon>
        <taxon>Desulfitobacteriaceae</taxon>
        <taxon>Desulfosporosinus</taxon>
    </lineage>
</organism>
<dbReference type="Proteomes" id="UP000238916">
    <property type="component" value="Unassembled WGS sequence"/>
</dbReference>